<protein>
    <submittedName>
        <fullName evidence="1">Uncharacterized protein</fullName>
    </submittedName>
</protein>
<accession>A0A382XS21</accession>
<sequence length="69" mass="8266">YEGEMGEFMPYDNVKDGGWVEEIKKHEGYGKDVFFSPICNENRSYGPGDYRTAWRRISPKSEYEYKHKY</sequence>
<dbReference type="AlphaFoldDB" id="A0A382XS21"/>
<reference evidence="1" key="1">
    <citation type="submission" date="2018-05" db="EMBL/GenBank/DDBJ databases">
        <authorList>
            <person name="Lanie J.A."/>
            <person name="Ng W.-L."/>
            <person name="Kazmierczak K.M."/>
            <person name="Andrzejewski T.M."/>
            <person name="Davidsen T.M."/>
            <person name="Wayne K.J."/>
            <person name="Tettelin H."/>
            <person name="Glass J.I."/>
            <person name="Rusch D."/>
            <person name="Podicherti R."/>
            <person name="Tsui H.-C.T."/>
            <person name="Winkler M.E."/>
        </authorList>
    </citation>
    <scope>NUCLEOTIDE SEQUENCE</scope>
</reference>
<evidence type="ECO:0000313" key="1">
    <source>
        <dbReference type="EMBL" id="SVD73846.1"/>
    </source>
</evidence>
<feature type="non-terminal residue" evidence="1">
    <location>
        <position position="1"/>
    </location>
</feature>
<name>A0A382XS21_9ZZZZ</name>
<dbReference type="EMBL" id="UINC01170014">
    <property type="protein sequence ID" value="SVD73846.1"/>
    <property type="molecule type" value="Genomic_DNA"/>
</dbReference>
<organism evidence="1">
    <name type="scientific">marine metagenome</name>
    <dbReference type="NCBI Taxonomy" id="408172"/>
    <lineage>
        <taxon>unclassified sequences</taxon>
        <taxon>metagenomes</taxon>
        <taxon>ecological metagenomes</taxon>
    </lineage>
</organism>
<proteinExistence type="predicted"/>
<gene>
    <name evidence="1" type="ORF">METZ01_LOCUS426700</name>
</gene>